<keyword evidence="3" id="KW-1185">Reference proteome</keyword>
<sequence length="106" mass="11420">MLYFWKALGVCLLSIITECKYYFDLKHNTLSIVQAISSVHTVPLRRPSTISQAITLTHPLRNINTLQINGASPLPATTLSGVVSGASKPQWMALSISAPPSTDASP</sequence>
<proteinExistence type="predicted"/>
<evidence type="ECO:0000313" key="3">
    <source>
        <dbReference type="Proteomes" id="UP000249218"/>
    </source>
</evidence>
<dbReference type="Proteomes" id="UP000249218">
    <property type="component" value="Unassembled WGS sequence"/>
</dbReference>
<accession>A0A2W1BYN8</accession>
<feature type="chain" id="PRO_5016165564" evidence="1">
    <location>
        <begin position="20"/>
        <end position="106"/>
    </location>
</feature>
<organism evidence="2 3">
    <name type="scientific">Helicoverpa armigera</name>
    <name type="common">Cotton bollworm</name>
    <name type="synonym">Heliothis armigera</name>
    <dbReference type="NCBI Taxonomy" id="29058"/>
    <lineage>
        <taxon>Eukaryota</taxon>
        <taxon>Metazoa</taxon>
        <taxon>Ecdysozoa</taxon>
        <taxon>Arthropoda</taxon>
        <taxon>Hexapoda</taxon>
        <taxon>Insecta</taxon>
        <taxon>Pterygota</taxon>
        <taxon>Neoptera</taxon>
        <taxon>Endopterygota</taxon>
        <taxon>Lepidoptera</taxon>
        <taxon>Glossata</taxon>
        <taxon>Ditrysia</taxon>
        <taxon>Noctuoidea</taxon>
        <taxon>Noctuidae</taxon>
        <taxon>Heliothinae</taxon>
        <taxon>Helicoverpa</taxon>
    </lineage>
</organism>
<name>A0A2W1BYN8_HELAM</name>
<gene>
    <name evidence="2" type="primary">HaOG217274</name>
    <name evidence="2" type="ORF">B5X24_HaOG217274</name>
</gene>
<feature type="signal peptide" evidence="1">
    <location>
        <begin position="1"/>
        <end position="19"/>
    </location>
</feature>
<dbReference type="EMBL" id="KZ149897">
    <property type="protein sequence ID" value="PZC78714.1"/>
    <property type="molecule type" value="Genomic_DNA"/>
</dbReference>
<evidence type="ECO:0000313" key="2">
    <source>
        <dbReference type="EMBL" id="PZC78714.1"/>
    </source>
</evidence>
<protein>
    <submittedName>
        <fullName evidence="2">Uncharacterized protein</fullName>
    </submittedName>
</protein>
<dbReference type="AlphaFoldDB" id="A0A2W1BYN8"/>
<keyword evidence="1" id="KW-0732">Signal</keyword>
<reference evidence="2 3" key="1">
    <citation type="journal article" date="2017" name="BMC Biol.">
        <title>Genomic innovations, transcriptional plasticity and gene loss underlying the evolution and divergence of two highly polyphagous and invasive Helicoverpa pest species.</title>
        <authorList>
            <person name="Pearce S.L."/>
            <person name="Clarke D.F."/>
            <person name="East P.D."/>
            <person name="Elfekih S."/>
            <person name="Gordon K.H."/>
            <person name="Jermiin L.S."/>
            <person name="McGaughran A."/>
            <person name="Oakeshott J.G."/>
            <person name="Papanikolaou A."/>
            <person name="Perera O.P."/>
            <person name="Rane R.V."/>
            <person name="Richards S."/>
            <person name="Tay W.T."/>
            <person name="Walsh T.K."/>
            <person name="Anderson A."/>
            <person name="Anderson C.J."/>
            <person name="Asgari S."/>
            <person name="Board P.G."/>
            <person name="Bretschneider A."/>
            <person name="Campbell P.M."/>
            <person name="Chertemps T."/>
            <person name="Christeller J.T."/>
            <person name="Coppin C.W."/>
            <person name="Downes S.J."/>
            <person name="Duan G."/>
            <person name="Farnsworth C.A."/>
            <person name="Good R.T."/>
            <person name="Han L.B."/>
            <person name="Han Y.C."/>
            <person name="Hatje K."/>
            <person name="Horne I."/>
            <person name="Huang Y.P."/>
            <person name="Hughes D.S."/>
            <person name="Jacquin-Joly E."/>
            <person name="James W."/>
            <person name="Jhangiani S."/>
            <person name="Kollmar M."/>
            <person name="Kuwar S.S."/>
            <person name="Li S."/>
            <person name="Liu N.Y."/>
            <person name="Maibeche M.T."/>
            <person name="Miller J.R."/>
            <person name="Montagne N."/>
            <person name="Perry T."/>
            <person name="Qu J."/>
            <person name="Song S.V."/>
            <person name="Sutton G.G."/>
            <person name="Vogel H."/>
            <person name="Walenz B.P."/>
            <person name="Xu W."/>
            <person name="Zhang H.J."/>
            <person name="Zou Z."/>
            <person name="Batterham P."/>
            <person name="Edwards O.R."/>
            <person name="Feyereisen R."/>
            <person name="Gibbs R.A."/>
            <person name="Heckel D.G."/>
            <person name="McGrath A."/>
            <person name="Robin C."/>
            <person name="Scherer S.E."/>
            <person name="Worley K.C."/>
            <person name="Wu Y.D."/>
        </authorList>
    </citation>
    <scope>NUCLEOTIDE SEQUENCE [LARGE SCALE GENOMIC DNA]</scope>
    <source>
        <strain evidence="2">Harm_GR_Male_#8</strain>
        <tissue evidence="2">Whole organism</tissue>
    </source>
</reference>
<evidence type="ECO:0000256" key="1">
    <source>
        <dbReference type="SAM" id="SignalP"/>
    </source>
</evidence>